<dbReference type="Proteomes" id="UP001440599">
    <property type="component" value="Unassembled WGS sequence"/>
</dbReference>
<name>A0ABV1EWD0_9FIRM</name>
<dbReference type="Pfam" id="PF02368">
    <property type="entry name" value="Big_2"/>
    <property type="match status" value="1"/>
</dbReference>
<feature type="domain" description="BIG2" evidence="1">
    <location>
        <begin position="218"/>
        <end position="302"/>
    </location>
</feature>
<dbReference type="SMART" id="SM00635">
    <property type="entry name" value="BID_2"/>
    <property type="match status" value="1"/>
</dbReference>
<evidence type="ECO:0000313" key="2">
    <source>
        <dbReference type="EMBL" id="MEQ2457553.1"/>
    </source>
</evidence>
<dbReference type="InterPro" id="IPR003343">
    <property type="entry name" value="Big_2"/>
</dbReference>
<protein>
    <submittedName>
        <fullName evidence="2">Ig-like domain-containing protein</fullName>
    </submittedName>
</protein>
<organism evidence="2 3">
    <name type="scientific">Flavonifractor hominis</name>
    <dbReference type="NCBI Taxonomy" id="3133178"/>
    <lineage>
        <taxon>Bacteria</taxon>
        <taxon>Bacillati</taxon>
        <taxon>Bacillota</taxon>
        <taxon>Clostridia</taxon>
        <taxon>Eubacteriales</taxon>
        <taxon>Oscillospiraceae</taxon>
        <taxon>Flavonifractor</taxon>
    </lineage>
</organism>
<accession>A0ABV1EWD0</accession>
<feature type="non-terminal residue" evidence="2">
    <location>
        <position position="305"/>
    </location>
</feature>
<dbReference type="EMBL" id="JBBMFT010000037">
    <property type="protein sequence ID" value="MEQ2457553.1"/>
    <property type="molecule type" value="Genomic_DNA"/>
</dbReference>
<evidence type="ECO:0000259" key="1">
    <source>
        <dbReference type="SMART" id="SM00635"/>
    </source>
</evidence>
<gene>
    <name evidence="2" type="ORF">WMO45_13630</name>
</gene>
<reference evidence="2 3" key="1">
    <citation type="submission" date="2024-03" db="EMBL/GenBank/DDBJ databases">
        <title>Human intestinal bacterial collection.</title>
        <authorList>
            <person name="Pauvert C."/>
            <person name="Hitch T.C.A."/>
            <person name="Clavel T."/>
        </authorList>
    </citation>
    <scope>NUCLEOTIDE SEQUENCE [LARGE SCALE GENOMIC DNA]</scope>
    <source>
        <strain evidence="2 3">CLA-AP-H34</strain>
    </source>
</reference>
<proteinExistence type="predicted"/>
<dbReference type="SUPFAM" id="SSF49373">
    <property type="entry name" value="Invasin/intimin cell-adhesion fragments"/>
    <property type="match status" value="1"/>
</dbReference>
<feature type="non-terminal residue" evidence="2">
    <location>
        <position position="1"/>
    </location>
</feature>
<keyword evidence="3" id="KW-1185">Reference proteome</keyword>
<dbReference type="Pfam" id="PF18998">
    <property type="entry name" value="Flg_new_2"/>
    <property type="match status" value="1"/>
</dbReference>
<comment type="caution">
    <text evidence="2">The sequence shown here is derived from an EMBL/GenBank/DDBJ whole genome shotgun (WGS) entry which is preliminary data.</text>
</comment>
<dbReference type="Gene3D" id="2.60.40.1080">
    <property type="match status" value="1"/>
</dbReference>
<evidence type="ECO:0000313" key="3">
    <source>
        <dbReference type="Proteomes" id="UP001440599"/>
    </source>
</evidence>
<dbReference type="InterPro" id="IPR008964">
    <property type="entry name" value="Invasin/intimin_cell_adhesion"/>
</dbReference>
<dbReference type="InterPro" id="IPR044060">
    <property type="entry name" value="Bacterial_rp_domain"/>
</dbReference>
<dbReference type="RefSeq" id="WP_349141438.1">
    <property type="nucleotide sequence ID" value="NZ_JBBMFT010000037.1"/>
</dbReference>
<sequence length="305" mass="31927">VGIPTGFVVDAADNTTPGWVEHWTENGTNEIKDLTLNVQKCSDASSWAAASVHELQVFAWRIKSQQFAINEGNKTITVESPMTLARLRNGLDVDGNCTVSFVTAEGTPLDWSDTVSDGSKMIVTDIKDHTFTYTITVGEVPEQYTVTVKTQGEGDASAAPTAAAEGDTVTLTAQAAEGWHFVEWTSEDVTVSEEGTFQMPAKNVTVTAVFEQDVTDVKVESITVSAPADAITEAGGTLQMSAAVLPEDATDKSVTWSVTAEDGSDTALASIDGSGLLTAGEAEGVVKVVATANDGSGVTGEKLIT</sequence>